<evidence type="ECO:0000313" key="1">
    <source>
        <dbReference type="EMBL" id="AGO83216.1"/>
    </source>
</evidence>
<dbReference type="GeneID" id="16513125"/>
<reference evidence="1 2" key="1">
    <citation type="journal article" date="2013" name="Science">
        <title>Pandoraviruses: amoeba viruses with genomes up to 2.5 Mb reaching that of parasitic eukaryotes.</title>
        <authorList>
            <person name="Philippe N."/>
            <person name="Legendre M."/>
            <person name="Doutre G."/>
            <person name="Coute Y."/>
            <person name="Poirot O."/>
            <person name="Lescot M."/>
            <person name="Arslan D."/>
            <person name="Seltzer V."/>
            <person name="Bertaux L."/>
            <person name="Bruley C."/>
            <person name="Garin J."/>
            <person name="Claverie J.M."/>
            <person name="Abergel C."/>
        </authorList>
    </citation>
    <scope>NUCLEOTIDE SEQUENCE [LARGE SCALE GENOMIC DNA]</scope>
    <source>
        <strain evidence="1">Melbourne</strain>
    </source>
</reference>
<dbReference type="Proteomes" id="UP000201566">
    <property type="component" value="Segment"/>
</dbReference>
<dbReference type="RefSeq" id="YP_008319885.1">
    <property type="nucleotide sequence ID" value="NC_021858.1"/>
</dbReference>
<proteinExistence type="predicted"/>
<sequence length="287" mass="31645">MEPKTGRSETDLRFDLGEIGARLWACVDARTGTVDESALAKAEFDHNRCVARAVLQSIPPRWSLGIDVICGALPPTEASTHHATTFVTRHEDGIGFFFHHRLDPSERWTDQEVADAISAASLMVHMVPSRVPCDEAPVFFRVQGLWDLFWMRVAVESLAAGPGADGWTAEAIDSTGAVLRSLIDIVERRLQRAVAIQDRPPPYAALCSDRSSALADALCESHTNAPFRVAGNDDLSRIVGVRGSLRGMLAWIDAMERTDAIFEHVLKPYQSDRIARLFADEPRFALP</sequence>
<accession>S4VYS1</accession>
<dbReference type="EMBL" id="KC977570">
    <property type="protein sequence ID" value="AGO83216.1"/>
    <property type="molecule type" value="Genomic_DNA"/>
</dbReference>
<evidence type="ECO:0000313" key="2">
    <source>
        <dbReference type="Proteomes" id="UP000201566"/>
    </source>
</evidence>
<gene>
    <name evidence="1" type="ORF">pdul_cds_963</name>
</gene>
<organism evidence="1 2">
    <name type="scientific">Pandoravirus dulcis</name>
    <dbReference type="NCBI Taxonomy" id="1349409"/>
    <lineage>
        <taxon>Viruses</taxon>
        <taxon>Pandoravirus</taxon>
    </lineage>
</organism>
<name>S4VYS1_9VIRU</name>
<protein>
    <submittedName>
        <fullName evidence="1">Uncharacterized protein</fullName>
    </submittedName>
</protein>
<dbReference type="KEGG" id="vg:16513125"/>